<comment type="caution">
    <text evidence="1">The sequence shown here is derived from an EMBL/GenBank/DDBJ whole genome shotgun (WGS) entry which is preliminary data.</text>
</comment>
<evidence type="ECO:0000313" key="1">
    <source>
        <dbReference type="EMBL" id="KAI8438717.1"/>
    </source>
</evidence>
<accession>A0ACC0KR14</accession>
<organism evidence="1 2">
    <name type="scientific">Choristoneura fumiferana</name>
    <name type="common">Spruce budworm moth</name>
    <name type="synonym">Archips fumiferana</name>
    <dbReference type="NCBI Taxonomy" id="7141"/>
    <lineage>
        <taxon>Eukaryota</taxon>
        <taxon>Metazoa</taxon>
        <taxon>Ecdysozoa</taxon>
        <taxon>Arthropoda</taxon>
        <taxon>Hexapoda</taxon>
        <taxon>Insecta</taxon>
        <taxon>Pterygota</taxon>
        <taxon>Neoptera</taxon>
        <taxon>Endopterygota</taxon>
        <taxon>Lepidoptera</taxon>
        <taxon>Glossata</taxon>
        <taxon>Ditrysia</taxon>
        <taxon>Tortricoidea</taxon>
        <taxon>Tortricidae</taxon>
        <taxon>Tortricinae</taxon>
        <taxon>Choristoneura</taxon>
    </lineage>
</organism>
<name>A0ACC0KR14_CHOFU</name>
<protein>
    <submittedName>
        <fullName evidence="1">Uncharacterized protein</fullName>
    </submittedName>
</protein>
<reference evidence="1 2" key="1">
    <citation type="journal article" date="2022" name="Genome Biol. Evol.">
        <title>The Spruce Budworm Genome: Reconstructing the Evolutionary History of Antifreeze Proteins.</title>
        <authorList>
            <person name="Beliveau C."/>
            <person name="Gagne P."/>
            <person name="Picq S."/>
            <person name="Vernygora O."/>
            <person name="Keeling C.I."/>
            <person name="Pinkney K."/>
            <person name="Doucet D."/>
            <person name="Wen F."/>
            <person name="Johnston J.S."/>
            <person name="Maaroufi H."/>
            <person name="Boyle B."/>
            <person name="Laroche J."/>
            <person name="Dewar K."/>
            <person name="Juretic N."/>
            <person name="Blackburn G."/>
            <person name="Nisole A."/>
            <person name="Brunet B."/>
            <person name="Brandao M."/>
            <person name="Lumley L."/>
            <person name="Duan J."/>
            <person name="Quan G."/>
            <person name="Lucarotti C.J."/>
            <person name="Roe A.D."/>
            <person name="Sperling F.A.H."/>
            <person name="Levesque R.C."/>
            <person name="Cusson M."/>
        </authorList>
    </citation>
    <scope>NUCLEOTIDE SEQUENCE [LARGE SCALE GENOMIC DNA]</scope>
    <source>
        <strain evidence="1">Glfc:IPQL:Cfum</strain>
    </source>
</reference>
<dbReference type="Proteomes" id="UP001064048">
    <property type="component" value="Chromosome 18"/>
</dbReference>
<dbReference type="EMBL" id="CM046118">
    <property type="protein sequence ID" value="KAI8438717.1"/>
    <property type="molecule type" value="Genomic_DNA"/>
</dbReference>
<sequence>MNLFFVGAALLALACQVGAEKEKFLYFAYGSNLLHKRIQIQNPTAEFFSSAVLPDWRLDFNLQVKAWNGAVATVVPDHKSVTWGALWLIDLDQMAELDKQEGVPDGWYYATNVTVLQPKGGSFEARIYIETQNPSPPLRPGQTLPMDRRPSNTYLSVITFGAIESKLPKDYIKYLFTIPSNGKTASKEKLQELGHFYEIYPCLK</sequence>
<gene>
    <name evidence="1" type="ORF">MSG28_011130</name>
</gene>
<keyword evidence="2" id="KW-1185">Reference proteome</keyword>
<proteinExistence type="predicted"/>
<evidence type="ECO:0000313" key="2">
    <source>
        <dbReference type="Proteomes" id="UP001064048"/>
    </source>
</evidence>